<organism evidence="5 6">
    <name type="scientific">Clostridium innocuum</name>
    <dbReference type="NCBI Taxonomy" id="1522"/>
    <lineage>
        <taxon>Bacteria</taxon>
        <taxon>Bacillati</taxon>
        <taxon>Bacillota</taxon>
        <taxon>Clostridia</taxon>
        <taxon>Eubacteriales</taxon>
        <taxon>Clostridiaceae</taxon>
        <taxon>Clostridium</taxon>
    </lineage>
</organism>
<evidence type="ECO:0000313" key="5">
    <source>
        <dbReference type="EMBL" id="RGC12430.1"/>
    </source>
</evidence>
<dbReference type="PANTHER" id="PTHR46558:SF13">
    <property type="entry name" value="HTH-TYPE TRANSCRIPTIONAL REGULATOR IMMR"/>
    <property type="match status" value="1"/>
</dbReference>
<dbReference type="Pfam" id="PF01381">
    <property type="entry name" value="HTH_3"/>
    <property type="match status" value="1"/>
</dbReference>
<dbReference type="InterPro" id="IPR010982">
    <property type="entry name" value="Lambda_DNA-bd_dom_sf"/>
</dbReference>
<dbReference type="PROSITE" id="PS50943">
    <property type="entry name" value="HTH_CROC1"/>
    <property type="match status" value="1"/>
</dbReference>
<dbReference type="Proteomes" id="UP000260025">
    <property type="component" value="Unassembled WGS sequence"/>
</dbReference>
<proteinExistence type="predicted"/>
<feature type="transmembrane region" description="Helical" evidence="3">
    <location>
        <begin position="94"/>
        <end position="112"/>
    </location>
</feature>
<dbReference type="InterPro" id="IPR001387">
    <property type="entry name" value="Cro/C1-type_HTH"/>
</dbReference>
<feature type="region of interest" description="Disordered" evidence="2">
    <location>
        <begin position="70"/>
        <end position="90"/>
    </location>
</feature>
<comment type="caution">
    <text evidence="5">The sequence shown here is derived from an EMBL/GenBank/DDBJ whole genome shotgun (WGS) entry which is preliminary data.</text>
</comment>
<accession>A0A3E2VNY3</accession>
<feature type="domain" description="HTH cro/C1-type" evidence="4">
    <location>
        <begin position="12"/>
        <end position="66"/>
    </location>
</feature>
<name>A0A3E2VNY3_CLOIN</name>
<keyword evidence="1" id="KW-0238">DNA-binding</keyword>
<keyword evidence="3" id="KW-0812">Transmembrane</keyword>
<gene>
    <name evidence="5" type="ORF">DXA38_17040</name>
</gene>
<dbReference type="OrthoDB" id="9801008at2"/>
<evidence type="ECO:0000256" key="3">
    <source>
        <dbReference type="SAM" id="Phobius"/>
    </source>
</evidence>
<dbReference type="PANTHER" id="PTHR46558">
    <property type="entry name" value="TRACRIPTIONAL REGULATORY PROTEIN-RELATED-RELATED"/>
    <property type="match status" value="1"/>
</dbReference>
<dbReference type="EMBL" id="QVEV01000031">
    <property type="protein sequence ID" value="RGC12430.1"/>
    <property type="molecule type" value="Genomic_DNA"/>
</dbReference>
<evidence type="ECO:0000259" key="4">
    <source>
        <dbReference type="PROSITE" id="PS50943"/>
    </source>
</evidence>
<keyword evidence="3" id="KW-0472">Membrane</keyword>
<dbReference type="CDD" id="cd00093">
    <property type="entry name" value="HTH_XRE"/>
    <property type="match status" value="1"/>
</dbReference>
<evidence type="ECO:0000256" key="1">
    <source>
        <dbReference type="ARBA" id="ARBA00023125"/>
    </source>
</evidence>
<evidence type="ECO:0000256" key="2">
    <source>
        <dbReference type="SAM" id="MobiDB-lite"/>
    </source>
</evidence>
<dbReference type="SMART" id="SM00530">
    <property type="entry name" value="HTH_XRE"/>
    <property type="match status" value="1"/>
</dbReference>
<protein>
    <submittedName>
        <fullName evidence="5">XRE family transcriptional regulator</fullName>
    </submittedName>
</protein>
<dbReference type="Gene3D" id="1.10.260.40">
    <property type="entry name" value="lambda repressor-like DNA-binding domains"/>
    <property type="match status" value="1"/>
</dbReference>
<dbReference type="GO" id="GO:0003677">
    <property type="term" value="F:DNA binding"/>
    <property type="evidence" value="ECO:0007669"/>
    <property type="project" value="UniProtKB-KW"/>
</dbReference>
<reference evidence="5 6" key="1">
    <citation type="submission" date="2018-08" db="EMBL/GenBank/DDBJ databases">
        <title>A genome reference for cultivated species of the human gut microbiota.</title>
        <authorList>
            <person name="Zou Y."/>
            <person name="Xue W."/>
            <person name="Luo G."/>
        </authorList>
    </citation>
    <scope>NUCLEOTIDE SEQUENCE [LARGE SCALE GENOMIC DNA]</scope>
    <source>
        <strain evidence="5 6">OF01-2LB</strain>
    </source>
</reference>
<dbReference type="SUPFAM" id="SSF47413">
    <property type="entry name" value="lambda repressor-like DNA-binding domains"/>
    <property type="match status" value="1"/>
</dbReference>
<evidence type="ECO:0000313" key="6">
    <source>
        <dbReference type="Proteomes" id="UP000260025"/>
    </source>
</evidence>
<keyword evidence="3" id="KW-1133">Transmembrane helix</keyword>
<sequence length="113" mass="12551">MKGVNMKLGNNILKARKQLRLSQEQLGAAVGVTRQTISNWELNETVPDARQLLALSQALNISMDALVDNEERPVQTPEIQDMESRPTQRQSKKLTVLLSVIILLLVLAFISAS</sequence>
<dbReference type="AlphaFoldDB" id="A0A3E2VNY3"/>